<keyword evidence="4" id="KW-1185">Reference proteome</keyword>
<dbReference type="Gene3D" id="3.20.20.140">
    <property type="entry name" value="Metal-dependent hydrolases"/>
    <property type="match status" value="1"/>
</dbReference>
<evidence type="ECO:0000313" key="3">
    <source>
        <dbReference type="EMBL" id="KAF2221207.1"/>
    </source>
</evidence>
<organism evidence="3 4">
    <name type="scientific">Elsinoe ampelina</name>
    <dbReference type="NCBI Taxonomy" id="302913"/>
    <lineage>
        <taxon>Eukaryota</taxon>
        <taxon>Fungi</taxon>
        <taxon>Dikarya</taxon>
        <taxon>Ascomycota</taxon>
        <taxon>Pezizomycotina</taxon>
        <taxon>Dothideomycetes</taxon>
        <taxon>Dothideomycetidae</taxon>
        <taxon>Myriangiales</taxon>
        <taxon>Elsinoaceae</taxon>
        <taxon>Elsinoe</taxon>
    </lineage>
</organism>
<dbReference type="InterPro" id="IPR051781">
    <property type="entry name" value="Metallo-dep_Hydrolase"/>
</dbReference>
<protein>
    <recommendedName>
        <fullName evidence="2">Amidohydrolase-related domain-containing protein</fullName>
    </recommendedName>
</protein>
<evidence type="ECO:0000256" key="1">
    <source>
        <dbReference type="SAM" id="MobiDB-lite"/>
    </source>
</evidence>
<dbReference type="InterPro" id="IPR006680">
    <property type="entry name" value="Amidohydro-rel"/>
</dbReference>
<feature type="domain" description="Amidohydrolase-related" evidence="2">
    <location>
        <begin position="276"/>
        <end position="459"/>
    </location>
</feature>
<dbReference type="SUPFAM" id="SSF51556">
    <property type="entry name" value="Metallo-dependent hydrolases"/>
    <property type="match status" value="1"/>
</dbReference>
<feature type="region of interest" description="Disordered" evidence="1">
    <location>
        <begin position="246"/>
        <end position="272"/>
    </location>
</feature>
<sequence length="470" mass="51208">MVRKMASTTDPSIVNPTSIPTTSSAGHSGDQSKPYKIHTRLLFSSTTKSFLKNITLIISPASGLITSVTHRGFDPFPTSPGDIDLRHLTVLPGLVDAHAHMFLHSYSETPSISQERDESLVERTLRAANHCRTALLAGYTTYRDLGTEGAGNADVHVRDAINRGIIPGPRIFCATDPLASSAGYEVRIESRPRTEVNRLADPCDGPVECRAAVRRRLGAGADVVKIYADYRRRELRWPQPKWPGCRDVIFPPGGQEDADPEKRRIGDARNPNLPLFTQEEMNVMVDEARRGRAPVACHASEPEAVIMAADAGATTVEHGFVRSDDAVKAMKKNGTIFVPTLSVCELYASAEMMKTIFQQTKTAFDEGVKIAAGGDTGAFPHGENVREVELLVDAGLPVEEALTATTLHGWDACGGDWCGRRFGSLEEGWAADLIAVEGDPREDITALRKVSWVIKDGRVWKRDGKAIGML</sequence>
<dbReference type="InterPro" id="IPR032466">
    <property type="entry name" value="Metal_Hydrolase"/>
</dbReference>
<dbReference type="EMBL" id="ML992511">
    <property type="protein sequence ID" value="KAF2221207.1"/>
    <property type="molecule type" value="Genomic_DNA"/>
</dbReference>
<evidence type="ECO:0000259" key="2">
    <source>
        <dbReference type="Pfam" id="PF01979"/>
    </source>
</evidence>
<accession>A0A6A6G698</accession>
<dbReference type="SUPFAM" id="SSF51338">
    <property type="entry name" value="Composite domain of metallo-dependent hydrolases"/>
    <property type="match status" value="1"/>
</dbReference>
<gene>
    <name evidence="3" type="ORF">BDZ85DRAFT_284091</name>
</gene>
<dbReference type="InterPro" id="IPR057744">
    <property type="entry name" value="OTAase-like"/>
</dbReference>
<dbReference type="GO" id="GO:0016810">
    <property type="term" value="F:hydrolase activity, acting on carbon-nitrogen (but not peptide) bonds"/>
    <property type="evidence" value="ECO:0007669"/>
    <property type="project" value="InterPro"/>
</dbReference>
<dbReference type="PANTHER" id="PTHR43135">
    <property type="entry name" value="ALPHA-D-RIBOSE 1-METHYLPHOSPHONATE 5-TRIPHOSPHATE DIPHOSPHATASE"/>
    <property type="match status" value="1"/>
</dbReference>
<feature type="compositionally biased region" description="Polar residues" evidence="1">
    <location>
        <begin position="1"/>
        <end position="31"/>
    </location>
</feature>
<dbReference type="Pfam" id="PF01979">
    <property type="entry name" value="Amidohydro_1"/>
    <property type="match status" value="2"/>
</dbReference>
<dbReference type="InterPro" id="IPR011059">
    <property type="entry name" value="Metal-dep_hydrolase_composite"/>
</dbReference>
<evidence type="ECO:0000313" key="4">
    <source>
        <dbReference type="Proteomes" id="UP000799538"/>
    </source>
</evidence>
<dbReference type="AlphaFoldDB" id="A0A6A6G698"/>
<dbReference type="OrthoDB" id="5595695at2759"/>
<proteinExistence type="predicted"/>
<dbReference type="CDD" id="cd01299">
    <property type="entry name" value="Met_dep_hydrolase_A"/>
    <property type="match status" value="1"/>
</dbReference>
<dbReference type="PANTHER" id="PTHR43135:SF3">
    <property type="entry name" value="ALPHA-D-RIBOSE 1-METHYLPHOSPHONATE 5-TRIPHOSPHATE DIPHOSPHATASE"/>
    <property type="match status" value="1"/>
</dbReference>
<feature type="region of interest" description="Disordered" evidence="1">
    <location>
        <begin position="1"/>
        <end position="32"/>
    </location>
</feature>
<feature type="domain" description="Amidohydrolase-related" evidence="2">
    <location>
        <begin position="89"/>
        <end position="229"/>
    </location>
</feature>
<name>A0A6A6G698_9PEZI</name>
<reference evidence="4" key="1">
    <citation type="journal article" date="2020" name="Stud. Mycol.">
        <title>101 Dothideomycetes genomes: A test case for predicting lifestyles and emergence of pathogens.</title>
        <authorList>
            <person name="Haridas S."/>
            <person name="Albert R."/>
            <person name="Binder M."/>
            <person name="Bloem J."/>
            <person name="LaButti K."/>
            <person name="Salamov A."/>
            <person name="Andreopoulos B."/>
            <person name="Baker S."/>
            <person name="Barry K."/>
            <person name="Bills G."/>
            <person name="Bluhm B."/>
            <person name="Cannon C."/>
            <person name="Castanera R."/>
            <person name="Culley D."/>
            <person name="Daum C."/>
            <person name="Ezra D."/>
            <person name="Gonzalez J."/>
            <person name="Henrissat B."/>
            <person name="Kuo A."/>
            <person name="Liang C."/>
            <person name="Lipzen A."/>
            <person name="Lutzoni F."/>
            <person name="Magnuson J."/>
            <person name="Mondo S."/>
            <person name="Nolan M."/>
            <person name="Ohm R."/>
            <person name="Pangilinan J."/>
            <person name="Park H.-J."/>
            <person name="Ramirez L."/>
            <person name="Alfaro M."/>
            <person name="Sun H."/>
            <person name="Tritt A."/>
            <person name="Yoshinaga Y."/>
            <person name="Zwiers L.-H."/>
            <person name="Turgeon B."/>
            <person name="Goodwin S."/>
            <person name="Spatafora J."/>
            <person name="Crous P."/>
            <person name="Grigoriev I."/>
        </authorList>
    </citation>
    <scope>NUCLEOTIDE SEQUENCE [LARGE SCALE GENOMIC DNA]</scope>
    <source>
        <strain evidence="4">CECT 20119</strain>
    </source>
</reference>
<dbReference type="Proteomes" id="UP000799538">
    <property type="component" value="Unassembled WGS sequence"/>
</dbReference>
<dbReference type="Gene3D" id="2.30.40.10">
    <property type="entry name" value="Urease, subunit C, domain 1"/>
    <property type="match status" value="1"/>
</dbReference>